<evidence type="ECO:0000256" key="1">
    <source>
        <dbReference type="SAM" id="SignalP"/>
    </source>
</evidence>
<sequence length="653" mass="66288">MRASSLLIGLTALPVIAFAAPNPGLPGTCLYLLSDTNQLATLSDSAPTQTSPPVAITNLTVGDSLVAIDVRPINQQLYGLGVNTTNDTIQLYCISAVTGFATAVGSANGMTDTSAVKIQLDSARYGMDFNPAADRLRVVTSSGLNFRVNPSTGACIDGDGNSGNGVNPDSTINGGTTTVGEVAYTNNFPDNGNITTLYSIDPLTDSLYIQTPPNNGTQNLIAGVTVGGIPLNFNTVCGFDIPVGVNTAISNTAATGFAYAVLDSGSRRLYRINLSNGDATQLSVPSGIAIRSLAVATQVPVAIGLTATGNLIRFRRNTPTTTTTQALNLAALAANETLVGIDYRPATGQLYGVAVNSTSNNASLYLIDPMTGVASLAAGAVQGGIQFVDAVGAVVAMPPASDGYGMDFNPTVDRLRVTSGNAGGAGINFRVNPNTGAAVDGNLGTGGTPTGTNTDGPLNGLSTGATSCAFTNSFGQPLSGGTTTLYALDPATDSLYIMNPQNSGTLTSGNLVKLNGAPLDFTAASGFDITQEGARNTVSNVASPGDGWAALTVGGVTKLYRINLRTGAATAAGNIGAGTTVLVGLAVAGEGGPGYAPFTWNSAIAAACQIETSTDLANWQPFGGTVTTTATTTTVPVPFYDGERRRFWRAVTP</sequence>
<protein>
    <submittedName>
        <fullName evidence="3">DUF4394 domain-containing protein</fullName>
    </submittedName>
</protein>
<proteinExistence type="predicted"/>
<comment type="caution">
    <text evidence="3">The sequence shown here is derived from an EMBL/GenBank/DDBJ whole genome shotgun (WGS) entry which is preliminary data.</text>
</comment>
<organism evidence="3 4">
    <name type="scientific">Luteolibacter soli</name>
    <dbReference type="NCBI Taxonomy" id="3135280"/>
    <lineage>
        <taxon>Bacteria</taxon>
        <taxon>Pseudomonadati</taxon>
        <taxon>Verrucomicrobiota</taxon>
        <taxon>Verrucomicrobiia</taxon>
        <taxon>Verrucomicrobiales</taxon>
        <taxon>Verrucomicrobiaceae</taxon>
        <taxon>Luteolibacter</taxon>
    </lineage>
</organism>
<evidence type="ECO:0000313" key="3">
    <source>
        <dbReference type="EMBL" id="MEK7954146.1"/>
    </source>
</evidence>
<dbReference type="Proteomes" id="UP001371305">
    <property type="component" value="Unassembled WGS sequence"/>
</dbReference>
<dbReference type="Pfam" id="PF14339">
    <property type="entry name" value="DUF4394"/>
    <property type="match status" value="2"/>
</dbReference>
<feature type="signal peptide" evidence="1">
    <location>
        <begin position="1"/>
        <end position="19"/>
    </location>
</feature>
<feature type="chain" id="PRO_5046827768" evidence="1">
    <location>
        <begin position="20"/>
        <end position="653"/>
    </location>
</feature>
<evidence type="ECO:0000259" key="2">
    <source>
        <dbReference type="Pfam" id="PF14339"/>
    </source>
</evidence>
<keyword evidence="4" id="KW-1185">Reference proteome</keyword>
<feature type="domain" description="DUF4394" evidence="2">
    <location>
        <begin position="310"/>
        <end position="581"/>
    </location>
</feature>
<dbReference type="InterPro" id="IPR025507">
    <property type="entry name" value="DUF4394"/>
</dbReference>
<name>A0ABU9B283_9BACT</name>
<evidence type="ECO:0000313" key="4">
    <source>
        <dbReference type="Proteomes" id="UP001371305"/>
    </source>
</evidence>
<feature type="domain" description="DUF4394" evidence="2">
    <location>
        <begin position="39"/>
        <end position="294"/>
    </location>
</feature>
<gene>
    <name evidence="3" type="ORF">WKV53_26755</name>
</gene>
<keyword evidence="1" id="KW-0732">Signal</keyword>
<reference evidence="3 4" key="1">
    <citation type="submission" date="2024-04" db="EMBL/GenBank/DDBJ databases">
        <title>Luteolibacter sp. isolated from soil.</title>
        <authorList>
            <person name="An J."/>
        </authorList>
    </citation>
    <scope>NUCLEOTIDE SEQUENCE [LARGE SCALE GENOMIC DNA]</scope>
    <source>
        <strain evidence="3 4">Y139</strain>
    </source>
</reference>
<dbReference type="EMBL" id="JBBUKT010000016">
    <property type="protein sequence ID" value="MEK7954146.1"/>
    <property type="molecule type" value="Genomic_DNA"/>
</dbReference>
<accession>A0ABU9B283</accession>